<accession>A0ABD0Q788</accession>
<gene>
    <name evidence="2" type="ORF">M9458_021394</name>
</gene>
<proteinExistence type="predicted"/>
<organism evidence="2 3">
    <name type="scientific">Cirrhinus mrigala</name>
    <name type="common">Mrigala</name>
    <dbReference type="NCBI Taxonomy" id="683832"/>
    <lineage>
        <taxon>Eukaryota</taxon>
        <taxon>Metazoa</taxon>
        <taxon>Chordata</taxon>
        <taxon>Craniata</taxon>
        <taxon>Vertebrata</taxon>
        <taxon>Euteleostomi</taxon>
        <taxon>Actinopterygii</taxon>
        <taxon>Neopterygii</taxon>
        <taxon>Teleostei</taxon>
        <taxon>Ostariophysi</taxon>
        <taxon>Cypriniformes</taxon>
        <taxon>Cyprinidae</taxon>
        <taxon>Labeoninae</taxon>
        <taxon>Labeonini</taxon>
        <taxon>Cirrhinus</taxon>
    </lineage>
</organism>
<protein>
    <recommendedName>
        <fullName evidence="1">CPL domain-containing protein</fullName>
    </recommendedName>
</protein>
<dbReference type="Proteomes" id="UP001529510">
    <property type="component" value="Unassembled WGS sequence"/>
</dbReference>
<evidence type="ECO:0000313" key="3">
    <source>
        <dbReference type="Proteomes" id="UP001529510"/>
    </source>
</evidence>
<feature type="non-terminal residue" evidence="2">
    <location>
        <position position="74"/>
    </location>
</feature>
<comment type="caution">
    <text evidence="2">The sequence shown here is derived from an EMBL/GenBank/DDBJ whole genome shotgun (WGS) entry which is preliminary data.</text>
</comment>
<dbReference type="AlphaFoldDB" id="A0ABD0Q788"/>
<keyword evidence="3" id="KW-1185">Reference proteome</keyword>
<dbReference type="InterPro" id="IPR012959">
    <property type="entry name" value="CPL_dom"/>
</dbReference>
<name>A0ABD0Q788_CIRMR</name>
<dbReference type="Pfam" id="PF08144">
    <property type="entry name" value="CPL"/>
    <property type="match status" value="1"/>
</dbReference>
<feature type="non-terminal residue" evidence="2">
    <location>
        <position position="1"/>
    </location>
</feature>
<evidence type="ECO:0000259" key="1">
    <source>
        <dbReference type="Pfam" id="PF08144"/>
    </source>
</evidence>
<dbReference type="EMBL" id="JAMKFB020000010">
    <property type="protein sequence ID" value="KAL0182019.1"/>
    <property type="molecule type" value="Genomic_DNA"/>
</dbReference>
<reference evidence="2 3" key="1">
    <citation type="submission" date="2024-05" db="EMBL/GenBank/DDBJ databases">
        <title>Genome sequencing and assembly of Indian major carp, Cirrhinus mrigala (Hamilton, 1822).</title>
        <authorList>
            <person name="Mohindra V."/>
            <person name="Chowdhury L.M."/>
            <person name="Lal K."/>
            <person name="Jena J.K."/>
        </authorList>
    </citation>
    <scope>NUCLEOTIDE SEQUENCE [LARGE SCALE GENOMIC DNA]</scope>
    <source>
        <strain evidence="2">CM1030</strain>
        <tissue evidence="2">Blood</tissue>
    </source>
</reference>
<sequence>KKDVAIRRKELLEAVSPPLLKYLCENAQAMVMDKACSVAVSDILGAAIGDLRPAMEAVADLAAGPLVPGGEDGQ</sequence>
<feature type="domain" description="CPL" evidence="1">
    <location>
        <begin position="1"/>
        <end position="73"/>
    </location>
</feature>
<evidence type="ECO:0000313" key="2">
    <source>
        <dbReference type="EMBL" id="KAL0182019.1"/>
    </source>
</evidence>